<evidence type="ECO:0000259" key="6">
    <source>
        <dbReference type="Pfam" id="PF00005"/>
    </source>
</evidence>
<comment type="caution">
    <text evidence="7">The sequence shown here is derived from an EMBL/GenBank/DDBJ whole genome shotgun (WGS) entry which is preliminary data.</text>
</comment>
<dbReference type="PANTHER" id="PTHR43297">
    <property type="entry name" value="OLIGOPEPTIDE TRANSPORT ATP-BINDING PROTEIN APPD"/>
    <property type="match status" value="1"/>
</dbReference>
<comment type="similarity">
    <text evidence="2">Belongs to the ABC transporter superfamily.</text>
</comment>
<evidence type="ECO:0000256" key="4">
    <source>
        <dbReference type="ARBA" id="ARBA00022475"/>
    </source>
</evidence>
<dbReference type="InterPro" id="IPR027417">
    <property type="entry name" value="P-loop_NTPase"/>
</dbReference>
<protein>
    <submittedName>
        <fullName evidence="7">ATP-binding cassette domain-containing protein</fullName>
    </submittedName>
</protein>
<reference evidence="7 8" key="1">
    <citation type="submission" date="2021-07" db="EMBL/GenBank/DDBJ databases">
        <title>Paenibacillus radiodurans sp. nov., isolated from the southeastern edge of Tengger Desert.</title>
        <authorList>
            <person name="Zhang G."/>
        </authorList>
    </citation>
    <scope>NUCLEOTIDE SEQUENCE [LARGE SCALE GENOMIC DNA]</scope>
    <source>
        <strain evidence="7 8">CCM 7311</strain>
    </source>
</reference>
<comment type="subcellular location">
    <subcellularLocation>
        <location evidence="1">Membrane</location>
    </subcellularLocation>
</comment>
<keyword evidence="5" id="KW-0472">Membrane</keyword>
<accession>A0ABS7CCJ6</accession>
<gene>
    <name evidence="7" type="ORF">K0U00_31635</name>
</gene>
<dbReference type="InterPro" id="IPR050388">
    <property type="entry name" value="ABC_Ni/Peptide_Import"/>
</dbReference>
<evidence type="ECO:0000256" key="5">
    <source>
        <dbReference type="ARBA" id="ARBA00023136"/>
    </source>
</evidence>
<dbReference type="Gene3D" id="3.40.50.300">
    <property type="entry name" value="P-loop containing nucleotide triphosphate hydrolases"/>
    <property type="match status" value="1"/>
</dbReference>
<evidence type="ECO:0000313" key="7">
    <source>
        <dbReference type="EMBL" id="MBW7458604.1"/>
    </source>
</evidence>
<proteinExistence type="inferred from homology"/>
<dbReference type="Proteomes" id="UP001519887">
    <property type="component" value="Unassembled WGS sequence"/>
</dbReference>
<dbReference type="SUPFAM" id="SSF52540">
    <property type="entry name" value="P-loop containing nucleoside triphosphate hydrolases"/>
    <property type="match status" value="1"/>
</dbReference>
<organism evidence="7 8">
    <name type="scientific">Paenibacillus sepulcri</name>
    <dbReference type="NCBI Taxonomy" id="359917"/>
    <lineage>
        <taxon>Bacteria</taxon>
        <taxon>Bacillati</taxon>
        <taxon>Bacillota</taxon>
        <taxon>Bacilli</taxon>
        <taxon>Bacillales</taxon>
        <taxon>Paenibacillaceae</taxon>
        <taxon>Paenibacillus</taxon>
    </lineage>
</organism>
<keyword evidence="7" id="KW-0547">Nucleotide-binding</keyword>
<dbReference type="EMBL" id="JAHZIK010001264">
    <property type="protein sequence ID" value="MBW7458604.1"/>
    <property type="molecule type" value="Genomic_DNA"/>
</dbReference>
<keyword evidence="7" id="KW-0067">ATP-binding</keyword>
<name>A0ABS7CCJ6_9BACL</name>
<dbReference type="PANTHER" id="PTHR43297:SF2">
    <property type="entry name" value="DIPEPTIDE TRANSPORT ATP-BINDING PROTEIN DPPD"/>
    <property type="match status" value="1"/>
</dbReference>
<keyword evidence="3" id="KW-0813">Transport</keyword>
<evidence type="ECO:0000313" key="8">
    <source>
        <dbReference type="Proteomes" id="UP001519887"/>
    </source>
</evidence>
<feature type="domain" description="ABC transporter" evidence="6">
    <location>
        <begin position="25"/>
        <end position="141"/>
    </location>
</feature>
<dbReference type="InterPro" id="IPR003439">
    <property type="entry name" value="ABC_transporter-like_ATP-bd"/>
</dbReference>
<feature type="non-terminal residue" evidence="7">
    <location>
        <position position="149"/>
    </location>
</feature>
<dbReference type="GO" id="GO:0005524">
    <property type="term" value="F:ATP binding"/>
    <property type="evidence" value="ECO:0007669"/>
    <property type="project" value="UniProtKB-KW"/>
</dbReference>
<keyword evidence="8" id="KW-1185">Reference proteome</keyword>
<dbReference type="Pfam" id="PF00005">
    <property type="entry name" value="ABC_tran"/>
    <property type="match status" value="1"/>
</dbReference>
<sequence>MGNLLEVRQLRTAFRTEDGEVTSVDDVSFSLEQGEILGIVGESGCGKSVTSLSILKLLGRNGYIKSGSVMFQGQDLAALSEKELEAIRGKDIAMIFQDPMSSLNPVYTIGNQLTESIRLHLGLDRKETRKLAVELLKKVGFARAEELMG</sequence>
<keyword evidence="4" id="KW-1003">Cell membrane</keyword>
<evidence type="ECO:0000256" key="2">
    <source>
        <dbReference type="ARBA" id="ARBA00005417"/>
    </source>
</evidence>
<evidence type="ECO:0000256" key="3">
    <source>
        <dbReference type="ARBA" id="ARBA00022448"/>
    </source>
</evidence>
<evidence type="ECO:0000256" key="1">
    <source>
        <dbReference type="ARBA" id="ARBA00004370"/>
    </source>
</evidence>